<dbReference type="InParanoid" id="A0A2T3ASV6"/>
<gene>
    <name evidence="2" type="ORF">M430DRAFT_176099</name>
</gene>
<reference evidence="2 3" key="1">
    <citation type="journal article" date="2018" name="New Phytol.">
        <title>Comparative genomics and transcriptomics depict ericoid mycorrhizal fungi as versatile saprotrophs and plant mutualists.</title>
        <authorList>
            <person name="Martino E."/>
            <person name="Morin E."/>
            <person name="Grelet G.A."/>
            <person name="Kuo A."/>
            <person name="Kohler A."/>
            <person name="Daghino S."/>
            <person name="Barry K.W."/>
            <person name="Cichocki N."/>
            <person name="Clum A."/>
            <person name="Dockter R.B."/>
            <person name="Hainaut M."/>
            <person name="Kuo R.C."/>
            <person name="LaButti K."/>
            <person name="Lindahl B.D."/>
            <person name="Lindquist E.A."/>
            <person name="Lipzen A."/>
            <person name="Khouja H.R."/>
            <person name="Magnuson J."/>
            <person name="Murat C."/>
            <person name="Ohm R.A."/>
            <person name="Singer S.W."/>
            <person name="Spatafora J.W."/>
            <person name="Wang M."/>
            <person name="Veneault-Fourrey C."/>
            <person name="Henrissat B."/>
            <person name="Grigoriev I.V."/>
            <person name="Martin F.M."/>
            <person name="Perotto S."/>
        </authorList>
    </citation>
    <scope>NUCLEOTIDE SEQUENCE [LARGE SCALE GENOMIC DNA]</scope>
    <source>
        <strain evidence="2 3">ATCC 22711</strain>
    </source>
</reference>
<dbReference type="Proteomes" id="UP000241818">
    <property type="component" value="Unassembled WGS sequence"/>
</dbReference>
<dbReference type="AlphaFoldDB" id="A0A2T3ASV6"/>
<evidence type="ECO:0000313" key="2">
    <source>
        <dbReference type="EMBL" id="PSS10565.1"/>
    </source>
</evidence>
<keyword evidence="1" id="KW-1133">Transmembrane helix</keyword>
<name>A0A2T3ASV6_AMORE</name>
<feature type="transmembrane region" description="Helical" evidence="1">
    <location>
        <begin position="73"/>
        <end position="92"/>
    </location>
</feature>
<keyword evidence="1" id="KW-0472">Membrane</keyword>
<keyword evidence="3" id="KW-1185">Reference proteome</keyword>
<dbReference type="RefSeq" id="XP_024717744.1">
    <property type="nucleotide sequence ID" value="XM_024863709.1"/>
</dbReference>
<dbReference type="GeneID" id="36571790"/>
<accession>A0A2T3ASV6</accession>
<dbReference type="EMBL" id="KZ679016">
    <property type="protein sequence ID" value="PSS10565.1"/>
    <property type="molecule type" value="Genomic_DNA"/>
</dbReference>
<evidence type="ECO:0000256" key="1">
    <source>
        <dbReference type="SAM" id="Phobius"/>
    </source>
</evidence>
<evidence type="ECO:0000313" key="3">
    <source>
        <dbReference type="Proteomes" id="UP000241818"/>
    </source>
</evidence>
<organism evidence="2 3">
    <name type="scientific">Amorphotheca resinae ATCC 22711</name>
    <dbReference type="NCBI Taxonomy" id="857342"/>
    <lineage>
        <taxon>Eukaryota</taxon>
        <taxon>Fungi</taxon>
        <taxon>Dikarya</taxon>
        <taxon>Ascomycota</taxon>
        <taxon>Pezizomycotina</taxon>
        <taxon>Leotiomycetes</taxon>
        <taxon>Helotiales</taxon>
        <taxon>Amorphothecaceae</taxon>
        <taxon>Amorphotheca</taxon>
    </lineage>
</organism>
<proteinExistence type="predicted"/>
<sequence length="188" mass="20431">MLREDLSLPRHPVAVLRISTIVCASQENNSHPAPKPFDTRLYTLPSCLQQLLRLIPHYAAQTLTGRVSLSGKYSFSIVVFIVIVVITTSSSTTLSLLPTTTTPTIHSLQSNLPTYLLLLLLPLLLLILFLIPSSPSCCSLLDPFDALTLTPPPFPFPSPCSPPLRLSTSTQAERPLLLPSSTLPPPCP</sequence>
<feature type="transmembrane region" description="Helical" evidence="1">
    <location>
        <begin position="112"/>
        <end position="131"/>
    </location>
</feature>
<protein>
    <submittedName>
        <fullName evidence="2">Uncharacterized protein</fullName>
    </submittedName>
</protein>
<keyword evidence="1" id="KW-0812">Transmembrane</keyword>